<dbReference type="InterPro" id="IPR003439">
    <property type="entry name" value="ABC_transporter-like_ATP-bd"/>
</dbReference>
<evidence type="ECO:0000259" key="6">
    <source>
        <dbReference type="PROSITE" id="PS50893"/>
    </source>
</evidence>
<dbReference type="GeneID" id="4909196"/>
<dbReference type="PANTHER" id="PTHR43820:SF7">
    <property type="entry name" value="BRANCHED-CHAIN AMINO ACID TRANSPORT ATP-BINDING PROTEIN LIVF-RELATED"/>
    <property type="match status" value="1"/>
</dbReference>
<dbReference type="OrthoDB" id="97750at2157"/>
<reference evidence="7" key="1">
    <citation type="submission" date="2007-02" db="EMBL/GenBank/DDBJ databases">
        <title>Complete sequence of Pyrobaculum calidifontis JCM 11548.</title>
        <authorList>
            <consortium name="US DOE Joint Genome Institute"/>
            <person name="Copeland A."/>
            <person name="Lucas S."/>
            <person name="Lapidus A."/>
            <person name="Barry K."/>
            <person name="Glavina del Rio T."/>
            <person name="Dalin E."/>
            <person name="Tice H."/>
            <person name="Pitluck S."/>
            <person name="Chain P."/>
            <person name="Malfatti S."/>
            <person name="Shin M."/>
            <person name="Vergez L."/>
            <person name="Schmutz J."/>
            <person name="Larimer F."/>
            <person name="Land M."/>
            <person name="Hauser L."/>
            <person name="Kyrpides N."/>
            <person name="Mikhailova N."/>
            <person name="Cozen A.E."/>
            <person name="Fitz-Gibbon S.T."/>
            <person name="House C.H."/>
            <person name="Saltikov C."/>
            <person name="Lowe T.M."/>
            <person name="Richardson P."/>
        </authorList>
    </citation>
    <scope>NUCLEOTIDE SEQUENCE [LARGE SCALE GENOMIC DNA]</scope>
    <source>
        <strain evidence="7">JCM 11548</strain>
    </source>
</reference>
<dbReference type="InterPro" id="IPR027417">
    <property type="entry name" value="P-loop_NTPase"/>
</dbReference>
<evidence type="ECO:0000313" key="7">
    <source>
        <dbReference type="EMBL" id="ABO08249.1"/>
    </source>
</evidence>
<dbReference type="RefSeq" id="WP_011849507.1">
    <property type="nucleotide sequence ID" value="NC_009073.1"/>
</dbReference>
<proteinExistence type="inferred from homology"/>
<dbReference type="HOGENOM" id="CLU_000604_1_2_2"/>
<feature type="domain" description="ABC transporter" evidence="6">
    <location>
        <begin position="2"/>
        <end position="232"/>
    </location>
</feature>
<organism evidence="7 8">
    <name type="scientific">Pyrobaculum calidifontis (strain DSM 21063 / JCM 11548 / VA1)</name>
    <dbReference type="NCBI Taxonomy" id="410359"/>
    <lineage>
        <taxon>Archaea</taxon>
        <taxon>Thermoproteota</taxon>
        <taxon>Thermoprotei</taxon>
        <taxon>Thermoproteales</taxon>
        <taxon>Thermoproteaceae</taxon>
        <taxon>Pyrobaculum</taxon>
    </lineage>
</organism>
<dbReference type="Proteomes" id="UP000001431">
    <property type="component" value="Chromosome"/>
</dbReference>
<name>A3MUD2_PYRCJ</name>
<evidence type="ECO:0000256" key="1">
    <source>
        <dbReference type="ARBA" id="ARBA00005417"/>
    </source>
</evidence>
<dbReference type="PANTHER" id="PTHR43820">
    <property type="entry name" value="HIGH-AFFINITY BRANCHED-CHAIN AMINO ACID TRANSPORT ATP-BINDING PROTEIN LIVF"/>
    <property type="match status" value="1"/>
</dbReference>
<dbReference type="Pfam" id="PF00005">
    <property type="entry name" value="ABC_tran"/>
    <property type="match status" value="1"/>
</dbReference>
<dbReference type="GO" id="GO:0015658">
    <property type="term" value="F:branched-chain amino acid transmembrane transporter activity"/>
    <property type="evidence" value="ECO:0007669"/>
    <property type="project" value="TreeGrafter"/>
</dbReference>
<comment type="similarity">
    <text evidence="1">Belongs to the ABC transporter superfamily.</text>
</comment>
<gene>
    <name evidence="7" type="ordered locus">Pcal_0823</name>
</gene>
<dbReference type="AlphaFoldDB" id="A3MUD2"/>
<dbReference type="SUPFAM" id="SSF52540">
    <property type="entry name" value="P-loop containing nucleoside triphosphate hydrolases"/>
    <property type="match status" value="1"/>
</dbReference>
<dbReference type="PROSITE" id="PS50893">
    <property type="entry name" value="ABC_TRANSPORTER_2"/>
    <property type="match status" value="1"/>
</dbReference>
<dbReference type="EMBL" id="CP000561">
    <property type="protein sequence ID" value="ABO08249.1"/>
    <property type="molecule type" value="Genomic_DNA"/>
</dbReference>
<dbReference type="eggNOG" id="arCOG00924">
    <property type="taxonomic scope" value="Archaea"/>
</dbReference>
<accession>A3MUD2</accession>
<evidence type="ECO:0000256" key="4">
    <source>
        <dbReference type="ARBA" id="ARBA00022840"/>
    </source>
</evidence>
<dbReference type="PROSITE" id="PS00211">
    <property type="entry name" value="ABC_TRANSPORTER_1"/>
    <property type="match status" value="1"/>
</dbReference>
<dbReference type="InterPro" id="IPR003593">
    <property type="entry name" value="AAA+_ATPase"/>
</dbReference>
<evidence type="ECO:0000256" key="3">
    <source>
        <dbReference type="ARBA" id="ARBA00022741"/>
    </source>
</evidence>
<dbReference type="SMART" id="SM00382">
    <property type="entry name" value="AAA"/>
    <property type="match status" value="1"/>
</dbReference>
<dbReference type="GO" id="GO:0015807">
    <property type="term" value="P:L-amino acid transport"/>
    <property type="evidence" value="ECO:0007669"/>
    <property type="project" value="TreeGrafter"/>
</dbReference>
<keyword evidence="3" id="KW-0547">Nucleotide-binding</keyword>
<evidence type="ECO:0000256" key="5">
    <source>
        <dbReference type="ARBA" id="ARBA00022970"/>
    </source>
</evidence>
<dbReference type="KEGG" id="pcl:Pcal_0823"/>
<dbReference type="GO" id="GO:0016887">
    <property type="term" value="F:ATP hydrolysis activity"/>
    <property type="evidence" value="ECO:0007669"/>
    <property type="project" value="InterPro"/>
</dbReference>
<dbReference type="Gene3D" id="3.40.50.300">
    <property type="entry name" value="P-loop containing nucleotide triphosphate hydrolases"/>
    <property type="match status" value="1"/>
</dbReference>
<keyword evidence="5" id="KW-0029">Amino-acid transport</keyword>
<dbReference type="InterPro" id="IPR052156">
    <property type="entry name" value="BCAA_Transport_ATP-bd_LivF"/>
</dbReference>
<dbReference type="STRING" id="410359.Pcal_0823"/>
<dbReference type="CDD" id="cd03224">
    <property type="entry name" value="ABC_TM1139_LivF_branched"/>
    <property type="match status" value="1"/>
</dbReference>
<evidence type="ECO:0000313" key="8">
    <source>
        <dbReference type="Proteomes" id="UP000001431"/>
    </source>
</evidence>
<keyword evidence="4 7" id="KW-0067">ATP-binding</keyword>
<sequence length="235" mass="25551">MIATKGLDAGYGKLQVLFDVNFKAEQGAITAVVGPNGSGKSTLLKAIAGIAKIFRGVVEIGGVDATRIAPHERARLGLAYLPQVKNVFQNLTVEENLRMAAYHLDSREYKERLREILEVVPIGGLLHRRALELSGGWRQMVAVAMALIRGAKYFMFDEPTAQLSPKFAEEVLNLVKKLAEMGYTVVLAEQNAKKALEIAHSCYLLVSGKVAYEGPPSGLLARADLAELYLGIKSI</sequence>
<keyword evidence="2" id="KW-0813">Transport</keyword>
<dbReference type="GO" id="GO:0005524">
    <property type="term" value="F:ATP binding"/>
    <property type="evidence" value="ECO:0007669"/>
    <property type="project" value="UniProtKB-KW"/>
</dbReference>
<dbReference type="InterPro" id="IPR017871">
    <property type="entry name" value="ABC_transporter-like_CS"/>
</dbReference>
<evidence type="ECO:0000256" key="2">
    <source>
        <dbReference type="ARBA" id="ARBA00022448"/>
    </source>
</evidence>
<keyword evidence="8" id="KW-1185">Reference proteome</keyword>
<protein>
    <submittedName>
        <fullName evidence="7">Amino acid/amide ABC transporter ATP-binding protein 2, HAAT family</fullName>
    </submittedName>
</protein>